<gene>
    <name evidence="1" type="ORF">T440DRAFT_482792</name>
</gene>
<sequence length="166" mass="18411">MEYQEKETGDLWTPRPISSQMPVVSEVRRARLRASAKVGVHRVEAVAGCCWLSAAHACNDIGREARQPSPLATSRRLQRRVPRFCVGVPVRQTATRPHPLGTATAAAPVCALHYVRGWERGATERRETRKPTAAVDWHLDTYPLTSSCIVVVQWLTDGSESLRTTA</sequence>
<organism evidence="1 2">
    <name type="scientific">Plenodomus tracheiphilus IPT5</name>
    <dbReference type="NCBI Taxonomy" id="1408161"/>
    <lineage>
        <taxon>Eukaryota</taxon>
        <taxon>Fungi</taxon>
        <taxon>Dikarya</taxon>
        <taxon>Ascomycota</taxon>
        <taxon>Pezizomycotina</taxon>
        <taxon>Dothideomycetes</taxon>
        <taxon>Pleosporomycetidae</taxon>
        <taxon>Pleosporales</taxon>
        <taxon>Pleosporineae</taxon>
        <taxon>Leptosphaeriaceae</taxon>
        <taxon>Plenodomus</taxon>
    </lineage>
</organism>
<name>A0A6A7AT77_9PLEO</name>
<dbReference type="Proteomes" id="UP000799423">
    <property type="component" value="Unassembled WGS sequence"/>
</dbReference>
<dbReference type="AlphaFoldDB" id="A0A6A7AT77"/>
<reference evidence="1" key="1">
    <citation type="submission" date="2020-01" db="EMBL/GenBank/DDBJ databases">
        <authorList>
            <consortium name="DOE Joint Genome Institute"/>
            <person name="Haridas S."/>
            <person name="Albert R."/>
            <person name="Binder M."/>
            <person name="Bloem J."/>
            <person name="Labutti K."/>
            <person name="Salamov A."/>
            <person name="Andreopoulos B."/>
            <person name="Baker S.E."/>
            <person name="Barry K."/>
            <person name="Bills G."/>
            <person name="Bluhm B.H."/>
            <person name="Cannon C."/>
            <person name="Castanera R."/>
            <person name="Culley D.E."/>
            <person name="Daum C."/>
            <person name="Ezra D."/>
            <person name="Gonzalez J.B."/>
            <person name="Henrissat B."/>
            <person name="Kuo A."/>
            <person name="Liang C."/>
            <person name="Lipzen A."/>
            <person name="Lutzoni F."/>
            <person name="Magnuson J."/>
            <person name="Mondo S."/>
            <person name="Nolan M."/>
            <person name="Ohm R."/>
            <person name="Pangilinan J."/>
            <person name="Park H.-J."/>
            <person name="Ramirez L."/>
            <person name="Alfaro M."/>
            <person name="Sun H."/>
            <person name="Tritt A."/>
            <person name="Yoshinaga Y."/>
            <person name="Zwiers L.-H."/>
            <person name="Turgeon B.G."/>
            <person name="Goodwin S.B."/>
            <person name="Spatafora J.W."/>
            <person name="Crous P.W."/>
            <person name="Grigoriev I.V."/>
        </authorList>
    </citation>
    <scope>NUCLEOTIDE SEQUENCE</scope>
    <source>
        <strain evidence="1">IPT5</strain>
    </source>
</reference>
<keyword evidence="2" id="KW-1185">Reference proteome</keyword>
<dbReference type="EMBL" id="MU006337">
    <property type="protein sequence ID" value="KAF2846243.1"/>
    <property type="molecule type" value="Genomic_DNA"/>
</dbReference>
<proteinExistence type="predicted"/>
<evidence type="ECO:0000313" key="2">
    <source>
        <dbReference type="Proteomes" id="UP000799423"/>
    </source>
</evidence>
<evidence type="ECO:0000313" key="1">
    <source>
        <dbReference type="EMBL" id="KAF2846243.1"/>
    </source>
</evidence>
<accession>A0A6A7AT77</accession>
<protein>
    <submittedName>
        <fullName evidence="1">Uncharacterized protein</fullName>
    </submittedName>
</protein>